<accession>A0A1V3XB82</accession>
<evidence type="ECO:0000313" key="4">
    <source>
        <dbReference type="Proteomes" id="UP000189229"/>
    </source>
</evidence>
<name>A0A1V3XB82_MYCKA</name>
<evidence type="ECO:0000313" key="3">
    <source>
        <dbReference type="EMBL" id="OOK76407.1"/>
    </source>
</evidence>
<gene>
    <name evidence="3" type="ORF">BZL30_4300</name>
</gene>
<keyword evidence="2" id="KW-0732">Signal</keyword>
<feature type="region of interest" description="Disordered" evidence="1">
    <location>
        <begin position="58"/>
        <end position="86"/>
    </location>
</feature>
<proteinExistence type="predicted"/>
<feature type="signal peptide" evidence="2">
    <location>
        <begin position="1"/>
        <end position="27"/>
    </location>
</feature>
<dbReference type="Proteomes" id="UP000189229">
    <property type="component" value="Unassembled WGS sequence"/>
</dbReference>
<sequence>MIEQPIRRWRPARVPLLPLAAATVATAAAATMLVVPVATGPGLREVGLPPGVSAVAAVSPSPPGRAGPGRTPAAGSQPAVHRFGVR</sequence>
<reference evidence="3 4" key="1">
    <citation type="submission" date="2017-02" db="EMBL/GenBank/DDBJ databases">
        <title>Complete genome sequences of Mycobacterium kansasii strains isolated from rhesus macaques.</title>
        <authorList>
            <person name="Panda A."/>
            <person name="Nagaraj S."/>
            <person name="Zhao X."/>
            <person name="Tettelin H."/>
            <person name="Detolla L.J."/>
        </authorList>
    </citation>
    <scope>NUCLEOTIDE SEQUENCE [LARGE SCALE GENOMIC DNA]</scope>
    <source>
        <strain evidence="3 4">11-3813</strain>
    </source>
</reference>
<evidence type="ECO:0000256" key="2">
    <source>
        <dbReference type="SAM" id="SignalP"/>
    </source>
</evidence>
<dbReference type="EMBL" id="MVBM01000003">
    <property type="protein sequence ID" value="OOK76407.1"/>
    <property type="molecule type" value="Genomic_DNA"/>
</dbReference>
<protein>
    <submittedName>
        <fullName evidence="3">Uncharacterized protein</fullName>
    </submittedName>
</protein>
<feature type="chain" id="PRO_5038508407" evidence="2">
    <location>
        <begin position="28"/>
        <end position="86"/>
    </location>
</feature>
<organism evidence="3 4">
    <name type="scientific">Mycobacterium kansasii</name>
    <dbReference type="NCBI Taxonomy" id="1768"/>
    <lineage>
        <taxon>Bacteria</taxon>
        <taxon>Bacillati</taxon>
        <taxon>Actinomycetota</taxon>
        <taxon>Actinomycetes</taxon>
        <taxon>Mycobacteriales</taxon>
        <taxon>Mycobacteriaceae</taxon>
        <taxon>Mycobacterium</taxon>
    </lineage>
</organism>
<dbReference type="AlphaFoldDB" id="A0A1V3XB82"/>
<evidence type="ECO:0000256" key="1">
    <source>
        <dbReference type="SAM" id="MobiDB-lite"/>
    </source>
</evidence>
<comment type="caution">
    <text evidence="3">The sequence shown here is derived from an EMBL/GenBank/DDBJ whole genome shotgun (WGS) entry which is preliminary data.</text>
</comment>